<name>W9GV78_9MICO</name>
<dbReference type="SUPFAM" id="SSF51735">
    <property type="entry name" value="NAD(P)-binding Rossmann-fold domains"/>
    <property type="match status" value="1"/>
</dbReference>
<evidence type="ECO:0000313" key="3">
    <source>
        <dbReference type="Proteomes" id="UP000019494"/>
    </source>
</evidence>
<dbReference type="InterPro" id="IPR036291">
    <property type="entry name" value="NAD(P)-bd_dom_sf"/>
</dbReference>
<sequence length="328" mass="34096">MRAFVIPELAGPSAGELRDVPEPDGAHEWADGQRLLIDVHATGVSFPDLLQSRGEYQHGQAPPYVAGGEVAGVVLEAPSGCRFSPGDRVASLTLWGGLAERALGQPRYTVRLPDAMSFIEGAALELNYATAWFALYRVGLRPGETVLVHGAGGGVGTATIQVTQALGGTPIAVVSDDAKERVAREAGARLVIRPAAGWVDEVKALTDGRGVDVVIDPVGGERFVDSLRSLDVGGRLGVVGFAGGGIPEVRANRLLLRDLSVVGVALAPYVGRHPEISAVLASALEELSATGAIRPVVGHVLSLDRAAEALALIDRRAALGKVVVQVKT</sequence>
<dbReference type="CDD" id="cd08241">
    <property type="entry name" value="QOR1"/>
    <property type="match status" value="1"/>
</dbReference>
<dbReference type="InterPro" id="IPR051397">
    <property type="entry name" value="Zn-ADH-like_protein"/>
</dbReference>
<evidence type="ECO:0000313" key="2">
    <source>
        <dbReference type="EMBL" id="EWT07779.1"/>
    </source>
</evidence>
<dbReference type="EMBL" id="AWQS01000004">
    <property type="protein sequence ID" value="EWT07779.1"/>
    <property type="molecule type" value="Genomic_DNA"/>
</dbReference>
<dbReference type="PANTHER" id="PTHR43677:SF4">
    <property type="entry name" value="QUINONE OXIDOREDUCTASE-LIKE PROTEIN 2"/>
    <property type="match status" value="1"/>
</dbReference>
<dbReference type="Gene3D" id="3.90.180.10">
    <property type="entry name" value="Medium-chain alcohol dehydrogenases, catalytic domain"/>
    <property type="match status" value="1"/>
</dbReference>
<keyword evidence="3" id="KW-1185">Reference proteome</keyword>
<dbReference type="SUPFAM" id="SSF50129">
    <property type="entry name" value="GroES-like"/>
    <property type="match status" value="1"/>
</dbReference>
<dbReference type="PANTHER" id="PTHR43677">
    <property type="entry name" value="SHORT-CHAIN DEHYDROGENASE/REDUCTASE"/>
    <property type="match status" value="1"/>
</dbReference>
<dbReference type="Gene3D" id="3.40.50.720">
    <property type="entry name" value="NAD(P)-binding Rossmann-like Domain"/>
    <property type="match status" value="1"/>
</dbReference>
<gene>
    <name evidence="2" type="ORF">N864_22250</name>
</gene>
<proteinExistence type="predicted"/>
<dbReference type="InterPro" id="IPR013149">
    <property type="entry name" value="ADH-like_C"/>
</dbReference>
<dbReference type="InterPro" id="IPR020843">
    <property type="entry name" value="ER"/>
</dbReference>
<dbReference type="PATRIC" id="fig|584657.3.peg.180"/>
<evidence type="ECO:0000259" key="1">
    <source>
        <dbReference type="SMART" id="SM00829"/>
    </source>
</evidence>
<reference evidence="3" key="1">
    <citation type="submission" date="2013-08" db="EMBL/GenBank/DDBJ databases">
        <title>Intrasporangium oryzae NRRL B-24470.</title>
        <authorList>
            <person name="Liu H."/>
            <person name="Wang G."/>
        </authorList>
    </citation>
    <scope>NUCLEOTIDE SEQUENCE [LARGE SCALE GENOMIC DNA]</scope>
    <source>
        <strain evidence="3">Q5-1</strain>
    </source>
</reference>
<dbReference type="Proteomes" id="UP000019494">
    <property type="component" value="Unassembled WGS sequence"/>
</dbReference>
<dbReference type="Pfam" id="PF08240">
    <property type="entry name" value="ADH_N"/>
    <property type="match status" value="1"/>
</dbReference>
<dbReference type="AlphaFoldDB" id="W9GV78"/>
<organism evidence="2 3">
    <name type="scientific">Intrasporangium chromatireducens Q5-1</name>
    <dbReference type="NCBI Taxonomy" id="584657"/>
    <lineage>
        <taxon>Bacteria</taxon>
        <taxon>Bacillati</taxon>
        <taxon>Actinomycetota</taxon>
        <taxon>Actinomycetes</taxon>
        <taxon>Micrococcales</taxon>
        <taxon>Intrasporangiaceae</taxon>
        <taxon>Intrasporangium</taxon>
    </lineage>
</organism>
<dbReference type="InterPro" id="IPR011032">
    <property type="entry name" value="GroES-like_sf"/>
</dbReference>
<protein>
    <submittedName>
        <fullName evidence="2">NADPH-quinone reductase</fullName>
    </submittedName>
</protein>
<dbReference type="OrthoDB" id="4190732at2"/>
<dbReference type="InterPro" id="IPR013154">
    <property type="entry name" value="ADH-like_N"/>
</dbReference>
<dbReference type="GO" id="GO:0016491">
    <property type="term" value="F:oxidoreductase activity"/>
    <property type="evidence" value="ECO:0007669"/>
    <property type="project" value="InterPro"/>
</dbReference>
<feature type="domain" description="Enoyl reductase (ER)" evidence="1">
    <location>
        <begin position="15"/>
        <end position="324"/>
    </location>
</feature>
<comment type="caution">
    <text evidence="2">The sequence shown here is derived from an EMBL/GenBank/DDBJ whole genome shotgun (WGS) entry which is preliminary data.</text>
</comment>
<dbReference type="SMART" id="SM00829">
    <property type="entry name" value="PKS_ER"/>
    <property type="match status" value="1"/>
</dbReference>
<dbReference type="Pfam" id="PF00107">
    <property type="entry name" value="ADH_zinc_N"/>
    <property type="match status" value="1"/>
</dbReference>
<accession>W9GV78</accession>